<dbReference type="Pfam" id="PF10674">
    <property type="entry name" value="Ycf54"/>
    <property type="match status" value="1"/>
</dbReference>
<sequence>MPADQKATWYAVIANSDFMLHDVQNESFAEQLRERRRMFGETSKDINFFLVPEPAWLDSKFPNEGKRVGRPSLAVVSPDKQWITFMKLRLDRVLRLELGEMTREEVTKSVGKVPEYGPLDKSKWTAPYSPYRPGWWEMFIVKDQH</sequence>
<comment type="similarity">
    <text evidence="1">Belongs to the ycf54 family.</text>
</comment>
<evidence type="ECO:0000256" key="1">
    <source>
        <dbReference type="ARBA" id="ARBA00043978"/>
    </source>
</evidence>
<name>A0AAW1PUT1_9CHLO</name>
<dbReference type="InterPro" id="IPR038409">
    <property type="entry name" value="Ycf54-like_sf"/>
</dbReference>
<dbReference type="PANTHER" id="PTHR35319">
    <property type="match status" value="1"/>
</dbReference>
<keyword evidence="3" id="KW-1185">Reference proteome</keyword>
<dbReference type="Gene3D" id="3.30.70.1860">
    <property type="entry name" value="Uncharacterised protein family Ycf54"/>
    <property type="match status" value="1"/>
</dbReference>
<accession>A0AAW1PUT1</accession>
<dbReference type="InterPro" id="IPR019616">
    <property type="entry name" value="Ycf54"/>
</dbReference>
<dbReference type="PANTHER" id="PTHR35319:SF2">
    <property type="entry name" value="YCF54"/>
    <property type="match status" value="1"/>
</dbReference>
<protein>
    <submittedName>
        <fullName evidence="2">Uncharacterized protein</fullName>
    </submittedName>
</protein>
<gene>
    <name evidence="2" type="ORF">WJX73_004235</name>
</gene>
<evidence type="ECO:0000313" key="2">
    <source>
        <dbReference type="EMBL" id="KAK9813708.1"/>
    </source>
</evidence>
<organism evidence="2 3">
    <name type="scientific">Symbiochloris irregularis</name>
    <dbReference type="NCBI Taxonomy" id="706552"/>
    <lineage>
        <taxon>Eukaryota</taxon>
        <taxon>Viridiplantae</taxon>
        <taxon>Chlorophyta</taxon>
        <taxon>core chlorophytes</taxon>
        <taxon>Trebouxiophyceae</taxon>
        <taxon>Trebouxiales</taxon>
        <taxon>Trebouxiaceae</taxon>
        <taxon>Symbiochloris</taxon>
    </lineage>
</organism>
<evidence type="ECO:0000313" key="3">
    <source>
        <dbReference type="Proteomes" id="UP001465755"/>
    </source>
</evidence>
<dbReference type="AlphaFoldDB" id="A0AAW1PUT1"/>
<dbReference type="Proteomes" id="UP001465755">
    <property type="component" value="Unassembled WGS sequence"/>
</dbReference>
<comment type="caution">
    <text evidence="2">The sequence shown here is derived from an EMBL/GenBank/DDBJ whole genome shotgun (WGS) entry which is preliminary data.</text>
</comment>
<reference evidence="2 3" key="1">
    <citation type="journal article" date="2024" name="Nat. Commun.">
        <title>Phylogenomics reveals the evolutionary origins of lichenization in chlorophyte algae.</title>
        <authorList>
            <person name="Puginier C."/>
            <person name="Libourel C."/>
            <person name="Otte J."/>
            <person name="Skaloud P."/>
            <person name="Haon M."/>
            <person name="Grisel S."/>
            <person name="Petersen M."/>
            <person name="Berrin J.G."/>
            <person name="Delaux P.M."/>
            <person name="Dal Grande F."/>
            <person name="Keller J."/>
        </authorList>
    </citation>
    <scope>NUCLEOTIDE SEQUENCE [LARGE SCALE GENOMIC DNA]</scope>
    <source>
        <strain evidence="2 3">SAG 2036</strain>
    </source>
</reference>
<proteinExistence type="inferred from homology"/>
<dbReference type="EMBL" id="JALJOQ010000003">
    <property type="protein sequence ID" value="KAK9813708.1"/>
    <property type="molecule type" value="Genomic_DNA"/>
</dbReference>